<evidence type="ECO:0000313" key="2">
    <source>
        <dbReference type="EMBL" id="SEL78076.1"/>
    </source>
</evidence>
<evidence type="ECO:0000259" key="1">
    <source>
        <dbReference type="Pfam" id="PF26395"/>
    </source>
</evidence>
<sequence>MIIGRGGQYDLTLSQQLLFLKASPAISGVGQVRANRLTWQEPIQPTALARSYLATITFQPGQTPGVQIDDPDLELLAAGRPLPHVYRDPLRLCLYLPGAREWDARKRIDQTIIPWTYLWLYYFEDWLWSDDWKGEGQHPGEEPEPVGNRAMRKAVARC</sequence>
<feature type="domain" description="Type II CBASS E2 protein" evidence="1">
    <location>
        <begin position="29"/>
        <end position="139"/>
    </location>
</feature>
<proteinExistence type="predicted"/>
<organism evidence="2 3">
    <name type="scientific">Jannaschia helgolandensis</name>
    <dbReference type="NCBI Taxonomy" id="188906"/>
    <lineage>
        <taxon>Bacteria</taxon>
        <taxon>Pseudomonadati</taxon>
        <taxon>Pseudomonadota</taxon>
        <taxon>Alphaproteobacteria</taxon>
        <taxon>Rhodobacterales</taxon>
        <taxon>Roseobacteraceae</taxon>
        <taxon>Jannaschia</taxon>
    </lineage>
</organism>
<gene>
    <name evidence="2" type="ORF">SAMN04488526_3532</name>
</gene>
<evidence type="ECO:0000313" key="3">
    <source>
        <dbReference type="Proteomes" id="UP000199283"/>
    </source>
</evidence>
<name>A0A1H7T1D6_9RHOB</name>
<reference evidence="2 3" key="1">
    <citation type="submission" date="2016-10" db="EMBL/GenBank/DDBJ databases">
        <authorList>
            <person name="de Groot N.N."/>
        </authorList>
    </citation>
    <scope>NUCLEOTIDE SEQUENCE [LARGE SCALE GENOMIC DNA]</scope>
    <source>
        <strain evidence="2 3">DSM 14858</strain>
    </source>
</reference>
<dbReference type="AlphaFoldDB" id="A0A1H7T1D6"/>
<dbReference type="EMBL" id="FNZQ01000009">
    <property type="protein sequence ID" value="SEL78076.1"/>
    <property type="molecule type" value="Genomic_DNA"/>
</dbReference>
<dbReference type="InterPro" id="IPR058588">
    <property type="entry name" value="E2-CBASS"/>
</dbReference>
<accession>A0A1H7T1D6</accession>
<protein>
    <recommendedName>
        <fullName evidence="1">Type II CBASS E2 protein domain-containing protein</fullName>
    </recommendedName>
</protein>
<dbReference type="Pfam" id="PF26395">
    <property type="entry name" value="E2-CBASS"/>
    <property type="match status" value="1"/>
</dbReference>
<keyword evidence="3" id="KW-1185">Reference proteome</keyword>
<dbReference type="Proteomes" id="UP000199283">
    <property type="component" value="Unassembled WGS sequence"/>
</dbReference>